<reference evidence="11 12" key="1">
    <citation type="submission" date="2016-03" db="EMBL/GenBank/DDBJ databases">
        <title>Choanephora cucurbitarum.</title>
        <authorList>
            <person name="Min B."/>
            <person name="Park H."/>
            <person name="Park J.-H."/>
            <person name="Shin H.-D."/>
            <person name="Choi I.-G."/>
        </authorList>
    </citation>
    <scope>NUCLEOTIDE SEQUENCE [LARGE SCALE GENOMIC DNA]</scope>
    <source>
        <strain evidence="11 12">KUS-F28377</strain>
    </source>
</reference>
<dbReference type="EMBL" id="LUGH01000042">
    <property type="protein sequence ID" value="OBZ90586.1"/>
    <property type="molecule type" value="Genomic_DNA"/>
</dbReference>
<comment type="caution">
    <text evidence="11">The sequence shown here is derived from an EMBL/GenBank/DDBJ whole genome shotgun (WGS) entry which is preliminary data.</text>
</comment>
<feature type="domain" description="CSC1/OSCA1-like N-terminal transmembrane" evidence="9">
    <location>
        <begin position="2"/>
        <end position="130"/>
    </location>
</feature>
<dbReference type="InterPro" id="IPR045122">
    <property type="entry name" value="Csc1-like"/>
</dbReference>
<dbReference type="Pfam" id="PF02714">
    <property type="entry name" value="RSN1_7TM"/>
    <property type="match status" value="1"/>
</dbReference>
<evidence type="ECO:0000256" key="4">
    <source>
        <dbReference type="ARBA" id="ARBA00022692"/>
    </source>
</evidence>
<dbReference type="GO" id="GO:0005227">
    <property type="term" value="F:calcium-activated cation channel activity"/>
    <property type="evidence" value="ECO:0007669"/>
    <property type="project" value="InterPro"/>
</dbReference>
<organism evidence="11 12">
    <name type="scientific">Choanephora cucurbitarum</name>
    <dbReference type="NCBI Taxonomy" id="101091"/>
    <lineage>
        <taxon>Eukaryota</taxon>
        <taxon>Fungi</taxon>
        <taxon>Fungi incertae sedis</taxon>
        <taxon>Mucoromycota</taxon>
        <taxon>Mucoromycotina</taxon>
        <taxon>Mucoromycetes</taxon>
        <taxon>Mucorales</taxon>
        <taxon>Mucorineae</taxon>
        <taxon>Choanephoraceae</taxon>
        <taxon>Choanephoroideae</taxon>
        <taxon>Choanephora</taxon>
    </lineage>
</organism>
<evidence type="ECO:0000259" key="8">
    <source>
        <dbReference type="Pfam" id="PF02714"/>
    </source>
</evidence>
<evidence type="ECO:0000259" key="10">
    <source>
        <dbReference type="Pfam" id="PF14703"/>
    </source>
</evidence>
<keyword evidence="5 7" id="KW-1133">Transmembrane helix</keyword>
<evidence type="ECO:0000256" key="1">
    <source>
        <dbReference type="ARBA" id="ARBA00004141"/>
    </source>
</evidence>
<evidence type="ECO:0000313" key="11">
    <source>
        <dbReference type="EMBL" id="OBZ90586.1"/>
    </source>
</evidence>
<evidence type="ECO:0000256" key="2">
    <source>
        <dbReference type="ARBA" id="ARBA00007779"/>
    </source>
</evidence>
<dbReference type="PANTHER" id="PTHR13018:SF139">
    <property type="entry name" value="PHOSPHATE METABOLISM PROTEIN 7"/>
    <property type="match status" value="1"/>
</dbReference>
<evidence type="ECO:0000256" key="7">
    <source>
        <dbReference type="SAM" id="Phobius"/>
    </source>
</evidence>
<evidence type="ECO:0000256" key="6">
    <source>
        <dbReference type="ARBA" id="ARBA00023136"/>
    </source>
</evidence>
<dbReference type="InterPro" id="IPR027815">
    <property type="entry name" value="CSC1/OSCA1-like_cyt"/>
</dbReference>
<feature type="domain" description="CSC1/OSCA1-like cytosolic" evidence="10">
    <location>
        <begin position="154"/>
        <end position="320"/>
    </location>
</feature>
<dbReference type="InParanoid" id="A0A1C7NQ63"/>
<comment type="similarity">
    <text evidence="2">Belongs to the CSC1 (TC 1.A.17) family.</text>
</comment>
<dbReference type="OrthoDB" id="1689567at2759"/>
<gene>
    <name evidence="11" type="primary">ERD4</name>
    <name evidence="11" type="ORF">A0J61_01368</name>
</gene>
<comment type="subcellular location">
    <subcellularLocation>
        <location evidence="1">Membrane</location>
        <topology evidence="1">Multi-pass membrane protein</topology>
    </subcellularLocation>
</comment>
<feature type="transmembrane region" description="Helical" evidence="7">
    <location>
        <begin position="478"/>
        <end position="496"/>
    </location>
</feature>
<keyword evidence="12" id="KW-1185">Reference proteome</keyword>
<dbReference type="Pfam" id="PF14703">
    <property type="entry name" value="PHM7_cyt"/>
    <property type="match status" value="1"/>
</dbReference>
<dbReference type="Proteomes" id="UP000093000">
    <property type="component" value="Unassembled WGS sequence"/>
</dbReference>
<dbReference type="GO" id="GO:0005886">
    <property type="term" value="C:plasma membrane"/>
    <property type="evidence" value="ECO:0007669"/>
    <property type="project" value="TreeGrafter"/>
</dbReference>
<keyword evidence="6 7" id="KW-0472">Membrane</keyword>
<feature type="domain" description="CSC1/OSCA1-like 7TM region" evidence="8">
    <location>
        <begin position="343"/>
        <end position="536"/>
    </location>
</feature>
<dbReference type="InterPro" id="IPR032880">
    <property type="entry name" value="CSC1/OSCA1-like_N"/>
</dbReference>
<evidence type="ECO:0000259" key="9">
    <source>
        <dbReference type="Pfam" id="PF13967"/>
    </source>
</evidence>
<accession>A0A1C7NQ63</accession>
<keyword evidence="3" id="KW-0813">Transport</keyword>
<dbReference type="Pfam" id="PF13967">
    <property type="entry name" value="RSN1_TM"/>
    <property type="match status" value="1"/>
</dbReference>
<evidence type="ECO:0000256" key="3">
    <source>
        <dbReference type="ARBA" id="ARBA00022448"/>
    </source>
</evidence>
<sequence length="742" mass="86266">MDERECIEKIGLDATMHIRYLRMVVHFLTFHSLLVCPVLLVLHWTGAANTIDGSDLATEFTTFAKNESSHPGFPSLNDSSLPDATGEDHFRSNSTLYYLSIANIPNKSSLVWVHVFFVFTISLSWLWLLFVNHIHHIDLMQLQQQKRSSLLHERSVLITHVPHLLRNKAALQQHFERAHVGLVECVTLVSNTATQLVNAILKKRLKTIHQLESSLIQFARQEKRIVWHEWLIRFQKRQVGSESAYERISQLLQAIQTMDKDIVKLRDQTRAPEYYMPTGSAFVTFKSAHSAQMCAQIVTSWKPGVMAVRMAPEPRDMLWRSLLRRGRKSHMMGVIRKCVVFAAVCYSELEDAILGRYYHFAIFNVLIVFLLGTTFLTTMLDVLYEPTMLIQLLANSLPQGANFFLNYVLFNLSTHAMELIQLGSQLFGHFLVTQPFLSRTPRMKMQYTSPWPFPFYYYYPNHILLLVITLTYSVIQPLILIFALFYFGFALIVYRHQHMYCYVRRYETHGSRHYRRVVRYTSDGLLIFQFTMVGLLYLKGVLAAATSLVPLVVFTVWCKMKLNRLFQKRTKHPYVGRFYYQSVTSHHLRVCEESLEPESSYLWEQIDDIWRLSYLKAWWSSGRYAQHSSSNLSTVHIATLEQQIRESISSFYHGTDSCSTMFGKSTYQTMAANLPGHDLTTYSDDSKSVHETYEHPALVTPLISELILPLNPNETYWNIKECVQIPLKTLMTLFHHDYEEKE</sequence>
<feature type="transmembrane region" description="Helical" evidence="7">
    <location>
        <begin position="20"/>
        <end position="44"/>
    </location>
</feature>
<dbReference type="InterPro" id="IPR003864">
    <property type="entry name" value="CSC1/OSCA1-like_7TM"/>
</dbReference>
<name>A0A1C7NQ63_9FUNG</name>
<dbReference type="PANTHER" id="PTHR13018">
    <property type="entry name" value="PROBABLE MEMBRANE PROTEIN DUF221-RELATED"/>
    <property type="match status" value="1"/>
</dbReference>
<protein>
    <submittedName>
        <fullName evidence="11">CSC1-like protein ERD4</fullName>
    </submittedName>
</protein>
<dbReference type="AlphaFoldDB" id="A0A1C7NQ63"/>
<feature type="transmembrane region" description="Helical" evidence="7">
    <location>
        <begin position="544"/>
        <end position="562"/>
    </location>
</feature>
<feature type="transmembrane region" description="Helical" evidence="7">
    <location>
        <begin position="357"/>
        <end position="384"/>
    </location>
</feature>
<keyword evidence="4 7" id="KW-0812">Transmembrane</keyword>
<feature type="transmembrane region" description="Helical" evidence="7">
    <location>
        <begin position="111"/>
        <end position="131"/>
    </location>
</feature>
<evidence type="ECO:0000256" key="5">
    <source>
        <dbReference type="ARBA" id="ARBA00022989"/>
    </source>
</evidence>
<evidence type="ECO:0000313" key="12">
    <source>
        <dbReference type="Proteomes" id="UP000093000"/>
    </source>
</evidence>
<proteinExistence type="inferred from homology"/>